<dbReference type="PANTHER" id="PTHR33055:SF3">
    <property type="entry name" value="PUTATIVE TRANSPOSASE FOR IS117-RELATED"/>
    <property type="match status" value="1"/>
</dbReference>
<sequence length="141" mass="15766">MQQGVVTVGLDLAKNVFQVHAIDAEGKVLIRRQLRRSEVLKFFAVLAPCLVGIEACASAHHWGRELMRLGHKVRLMPPSYVKPYVKRGKTDAADAEAICEAVTRPTMRFVAVKTPEQQAVLMLHKTRDLLVRQRTGLINAL</sequence>
<dbReference type="PANTHER" id="PTHR33055">
    <property type="entry name" value="TRANSPOSASE FOR INSERTION SEQUENCE ELEMENT IS1111A"/>
    <property type="match status" value="1"/>
</dbReference>
<reference evidence="2 3" key="1">
    <citation type="submission" date="2019-07" db="EMBL/GenBank/DDBJ databases">
        <title>Whole genome shotgun sequence of Reyranella soli NBRC 108950.</title>
        <authorList>
            <person name="Hosoyama A."/>
            <person name="Uohara A."/>
            <person name="Ohji S."/>
            <person name="Ichikawa N."/>
        </authorList>
    </citation>
    <scope>NUCLEOTIDE SEQUENCE [LARGE SCALE GENOMIC DNA]</scope>
    <source>
        <strain evidence="2 3">NBRC 108950</strain>
    </source>
</reference>
<gene>
    <name evidence="2" type="ORF">RSO01_89250</name>
</gene>
<dbReference type="GO" id="GO:0004803">
    <property type="term" value="F:transposase activity"/>
    <property type="evidence" value="ECO:0007669"/>
    <property type="project" value="InterPro"/>
</dbReference>
<dbReference type="GO" id="GO:0006313">
    <property type="term" value="P:DNA transposition"/>
    <property type="evidence" value="ECO:0007669"/>
    <property type="project" value="InterPro"/>
</dbReference>
<name>A0A512NS43_9HYPH</name>
<dbReference type="NCBIfam" id="NF033542">
    <property type="entry name" value="transpos_IS110"/>
    <property type="match status" value="1"/>
</dbReference>
<feature type="domain" description="Transposase IS110-like N-terminal" evidence="1">
    <location>
        <begin position="8"/>
        <end position="141"/>
    </location>
</feature>
<accession>A0A512NS43</accession>
<evidence type="ECO:0000313" key="3">
    <source>
        <dbReference type="Proteomes" id="UP000321058"/>
    </source>
</evidence>
<keyword evidence="3" id="KW-1185">Reference proteome</keyword>
<comment type="caution">
    <text evidence="2">The sequence shown here is derived from an EMBL/GenBank/DDBJ whole genome shotgun (WGS) entry which is preliminary data.</text>
</comment>
<dbReference type="EMBL" id="BKAJ01000252">
    <property type="protein sequence ID" value="GEP61759.1"/>
    <property type="molecule type" value="Genomic_DNA"/>
</dbReference>
<dbReference type="Proteomes" id="UP000321058">
    <property type="component" value="Unassembled WGS sequence"/>
</dbReference>
<dbReference type="Pfam" id="PF01548">
    <property type="entry name" value="DEDD_Tnp_IS110"/>
    <property type="match status" value="1"/>
</dbReference>
<evidence type="ECO:0000259" key="1">
    <source>
        <dbReference type="Pfam" id="PF01548"/>
    </source>
</evidence>
<protein>
    <recommendedName>
        <fullName evidence="1">Transposase IS110-like N-terminal domain-containing protein</fullName>
    </recommendedName>
</protein>
<dbReference type="GO" id="GO:0003677">
    <property type="term" value="F:DNA binding"/>
    <property type="evidence" value="ECO:0007669"/>
    <property type="project" value="InterPro"/>
</dbReference>
<dbReference type="InterPro" id="IPR047650">
    <property type="entry name" value="Transpos_IS110"/>
</dbReference>
<organism evidence="2 3">
    <name type="scientific">Reyranella soli</name>
    <dbReference type="NCBI Taxonomy" id="1230389"/>
    <lineage>
        <taxon>Bacteria</taxon>
        <taxon>Pseudomonadati</taxon>
        <taxon>Pseudomonadota</taxon>
        <taxon>Alphaproteobacteria</taxon>
        <taxon>Hyphomicrobiales</taxon>
        <taxon>Reyranellaceae</taxon>
        <taxon>Reyranella</taxon>
    </lineage>
</organism>
<proteinExistence type="predicted"/>
<dbReference type="AlphaFoldDB" id="A0A512NS43"/>
<dbReference type="InterPro" id="IPR002525">
    <property type="entry name" value="Transp_IS110-like_N"/>
</dbReference>
<evidence type="ECO:0000313" key="2">
    <source>
        <dbReference type="EMBL" id="GEP61759.1"/>
    </source>
</evidence>
<dbReference type="RefSeq" id="WP_373868000.1">
    <property type="nucleotide sequence ID" value="NZ_BKAJ01000252.1"/>
</dbReference>